<dbReference type="RefSeq" id="WP_240262333.1">
    <property type="nucleotide sequence ID" value="NZ_CP092488.2"/>
</dbReference>
<keyword evidence="5" id="KW-1185">Reference proteome</keyword>
<feature type="domain" description="WW" evidence="3">
    <location>
        <begin position="68"/>
        <end position="94"/>
    </location>
</feature>
<dbReference type="EMBL" id="CP092488">
    <property type="protein sequence ID" value="UMB70570.1"/>
    <property type="molecule type" value="Genomic_DNA"/>
</dbReference>
<reference evidence="4" key="1">
    <citation type="submission" date="2022-08" db="EMBL/GenBank/DDBJ databases">
        <title>Whole genome sequencing of non-tuberculosis mycobacteria type-strains.</title>
        <authorList>
            <person name="Igarashi Y."/>
            <person name="Osugi A."/>
            <person name="Mitarai S."/>
        </authorList>
    </citation>
    <scope>NUCLEOTIDE SEQUENCE</scope>
    <source>
        <strain evidence="4">DSM 45127</strain>
    </source>
</reference>
<protein>
    <recommendedName>
        <fullName evidence="3">WW domain-containing protein</fullName>
    </recommendedName>
</protein>
<name>A0ABY3VMC6_9MYCO</name>
<gene>
    <name evidence="4" type="ORF">MKK62_04420</name>
</gene>
<feature type="chain" id="PRO_5046800052" description="WW domain-containing protein" evidence="2">
    <location>
        <begin position="35"/>
        <end position="117"/>
    </location>
</feature>
<evidence type="ECO:0000256" key="1">
    <source>
        <dbReference type="SAM" id="MobiDB-lite"/>
    </source>
</evidence>
<keyword evidence="2" id="KW-0732">Signal</keyword>
<evidence type="ECO:0000256" key="2">
    <source>
        <dbReference type="SAM" id="SignalP"/>
    </source>
</evidence>
<dbReference type="InterPro" id="IPR001202">
    <property type="entry name" value="WW_dom"/>
</dbReference>
<evidence type="ECO:0000313" key="4">
    <source>
        <dbReference type="EMBL" id="UMB70570.1"/>
    </source>
</evidence>
<organism evidence="4 5">
    <name type="scientific">Mycobacterium paraterrae</name>
    <dbReference type="NCBI Taxonomy" id="577492"/>
    <lineage>
        <taxon>Bacteria</taxon>
        <taxon>Bacillati</taxon>
        <taxon>Actinomycetota</taxon>
        <taxon>Actinomycetes</taxon>
        <taxon>Mycobacteriales</taxon>
        <taxon>Mycobacteriaceae</taxon>
        <taxon>Mycobacterium</taxon>
    </lineage>
</organism>
<proteinExistence type="predicted"/>
<dbReference type="PROSITE" id="PS01159">
    <property type="entry name" value="WW_DOMAIN_1"/>
    <property type="match status" value="1"/>
</dbReference>
<evidence type="ECO:0000259" key="3">
    <source>
        <dbReference type="PROSITE" id="PS01159"/>
    </source>
</evidence>
<sequence>MSHYRTVKKMLGATLLSGGVAAALVGVGAPVAQAEPYFGPWTCCPGQKEGHPQGPGPGCPYQGANVNWDTSVCHTWWTVYYGHGNAGPSTWDGPDAPPPEATQKPPCGFPFMCSGTP</sequence>
<evidence type="ECO:0000313" key="5">
    <source>
        <dbReference type="Proteomes" id="UP001055336"/>
    </source>
</evidence>
<accession>A0ABY3VMC6</accession>
<feature type="signal peptide" evidence="2">
    <location>
        <begin position="1"/>
        <end position="34"/>
    </location>
</feature>
<dbReference type="Proteomes" id="UP001055336">
    <property type="component" value="Chromosome"/>
</dbReference>
<feature type="region of interest" description="Disordered" evidence="1">
    <location>
        <begin position="88"/>
        <end position="117"/>
    </location>
</feature>